<accession>X1C0X7</accession>
<name>X1C0X7_9ZZZZ</name>
<reference evidence="1" key="1">
    <citation type="journal article" date="2014" name="Front. Microbiol.">
        <title>High frequency of phylogenetically diverse reductive dehalogenase-homologous genes in deep subseafloor sedimentary metagenomes.</title>
        <authorList>
            <person name="Kawai M."/>
            <person name="Futagami T."/>
            <person name="Toyoda A."/>
            <person name="Takaki Y."/>
            <person name="Nishi S."/>
            <person name="Hori S."/>
            <person name="Arai W."/>
            <person name="Tsubouchi T."/>
            <person name="Morono Y."/>
            <person name="Uchiyama I."/>
            <person name="Ito T."/>
            <person name="Fujiyama A."/>
            <person name="Inagaki F."/>
            <person name="Takami H."/>
        </authorList>
    </citation>
    <scope>NUCLEOTIDE SEQUENCE</scope>
    <source>
        <strain evidence="1">Expedition CK06-06</strain>
    </source>
</reference>
<evidence type="ECO:0000313" key="1">
    <source>
        <dbReference type="EMBL" id="GAG90118.1"/>
    </source>
</evidence>
<organism evidence="1">
    <name type="scientific">marine sediment metagenome</name>
    <dbReference type="NCBI Taxonomy" id="412755"/>
    <lineage>
        <taxon>unclassified sequences</taxon>
        <taxon>metagenomes</taxon>
        <taxon>ecological metagenomes</taxon>
    </lineage>
</organism>
<comment type="caution">
    <text evidence="1">The sequence shown here is derived from an EMBL/GenBank/DDBJ whole genome shotgun (WGS) entry which is preliminary data.</text>
</comment>
<feature type="non-terminal residue" evidence="1">
    <location>
        <position position="111"/>
    </location>
</feature>
<dbReference type="SUPFAM" id="SSF52047">
    <property type="entry name" value="RNI-like"/>
    <property type="match status" value="1"/>
</dbReference>
<sequence length="111" mass="12844">MFSLFNVLPDDIKFIIMSHTTNKVYNLCFINKFFNTHIIKLRFKTLNTYEYSKLTSDILNSLVNLTYLNLENNKTITDAGIKGLVNLTELNLDNNEIITNFGILYLINLTS</sequence>
<dbReference type="AlphaFoldDB" id="X1C0X7"/>
<protein>
    <recommendedName>
        <fullName evidence="2">F-box domain-containing protein</fullName>
    </recommendedName>
</protein>
<dbReference type="EMBL" id="BART01028309">
    <property type="protein sequence ID" value="GAG90118.1"/>
    <property type="molecule type" value="Genomic_DNA"/>
</dbReference>
<dbReference type="InterPro" id="IPR001611">
    <property type="entry name" value="Leu-rich_rpt"/>
</dbReference>
<proteinExistence type="predicted"/>
<dbReference type="Gene3D" id="3.80.10.10">
    <property type="entry name" value="Ribonuclease Inhibitor"/>
    <property type="match status" value="1"/>
</dbReference>
<dbReference type="InterPro" id="IPR032675">
    <property type="entry name" value="LRR_dom_sf"/>
</dbReference>
<evidence type="ECO:0008006" key="2">
    <source>
        <dbReference type="Google" id="ProtNLM"/>
    </source>
</evidence>
<dbReference type="Pfam" id="PF13516">
    <property type="entry name" value="LRR_6"/>
    <property type="match status" value="2"/>
</dbReference>
<gene>
    <name evidence="1" type="ORF">S01H4_49955</name>
</gene>